<keyword evidence="6" id="KW-0809">Transit peptide</keyword>
<keyword evidence="11" id="KW-1185">Reference proteome</keyword>
<keyword evidence="4" id="KW-0934">Plastid</keyword>
<dbReference type="EC" id="3.2.1.68" evidence="8"/>
<proteinExistence type="inferred from homology"/>
<reference evidence="10 11" key="1">
    <citation type="journal article" date="2011" name="Science">
        <title>The Selaginella genome identifies genetic changes associated with the evolution of vascular plants.</title>
        <authorList>
            <person name="Banks J.A."/>
            <person name="Nishiyama T."/>
            <person name="Hasebe M."/>
            <person name="Bowman J.L."/>
            <person name="Gribskov M."/>
            <person name="dePamphilis C."/>
            <person name="Albert V.A."/>
            <person name="Aono N."/>
            <person name="Aoyama T."/>
            <person name="Ambrose B.A."/>
            <person name="Ashton N.W."/>
            <person name="Axtell M.J."/>
            <person name="Barker E."/>
            <person name="Barker M.S."/>
            <person name="Bennetzen J.L."/>
            <person name="Bonawitz N.D."/>
            <person name="Chapple C."/>
            <person name="Cheng C."/>
            <person name="Correa L.G."/>
            <person name="Dacre M."/>
            <person name="DeBarry J."/>
            <person name="Dreyer I."/>
            <person name="Elias M."/>
            <person name="Engstrom E.M."/>
            <person name="Estelle M."/>
            <person name="Feng L."/>
            <person name="Finet C."/>
            <person name="Floyd S.K."/>
            <person name="Frommer W.B."/>
            <person name="Fujita T."/>
            <person name="Gramzow L."/>
            <person name="Gutensohn M."/>
            <person name="Harholt J."/>
            <person name="Hattori M."/>
            <person name="Heyl A."/>
            <person name="Hirai T."/>
            <person name="Hiwatashi Y."/>
            <person name="Ishikawa M."/>
            <person name="Iwata M."/>
            <person name="Karol K.G."/>
            <person name="Koehler B."/>
            <person name="Kolukisaoglu U."/>
            <person name="Kubo M."/>
            <person name="Kurata T."/>
            <person name="Lalonde S."/>
            <person name="Li K."/>
            <person name="Li Y."/>
            <person name="Litt A."/>
            <person name="Lyons E."/>
            <person name="Manning G."/>
            <person name="Maruyama T."/>
            <person name="Michael T.P."/>
            <person name="Mikami K."/>
            <person name="Miyazaki S."/>
            <person name="Morinaga S."/>
            <person name="Murata T."/>
            <person name="Mueller-Roeber B."/>
            <person name="Nelson D.R."/>
            <person name="Obara M."/>
            <person name="Oguri Y."/>
            <person name="Olmstead R.G."/>
            <person name="Onodera N."/>
            <person name="Petersen B.L."/>
            <person name="Pils B."/>
            <person name="Prigge M."/>
            <person name="Rensing S.A."/>
            <person name="Riano-Pachon D.M."/>
            <person name="Roberts A.W."/>
            <person name="Sato Y."/>
            <person name="Scheller H.V."/>
            <person name="Schulz B."/>
            <person name="Schulz C."/>
            <person name="Shakirov E.V."/>
            <person name="Shibagaki N."/>
            <person name="Shinohara N."/>
            <person name="Shippen D.E."/>
            <person name="Soerensen I."/>
            <person name="Sotooka R."/>
            <person name="Sugimoto N."/>
            <person name="Sugita M."/>
            <person name="Sumikawa N."/>
            <person name="Tanurdzic M."/>
            <person name="Theissen G."/>
            <person name="Ulvskov P."/>
            <person name="Wakazuki S."/>
            <person name="Weng J.K."/>
            <person name="Willats W.W."/>
            <person name="Wipf D."/>
            <person name="Wolf P.G."/>
            <person name="Yang L."/>
            <person name="Zimmer A.D."/>
            <person name="Zhu Q."/>
            <person name="Mitros T."/>
            <person name="Hellsten U."/>
            <person name="Loque D."/>
            <person name="Otillar R."/>
            <person name="Salamov A."/>
            <person name="Schmutz J."/>
            <person name="Shapiro H."/>
            <person name="Lindquist E."/>
            <person name="Lucas S."/>
            <person name="Rokhsar D."/>
            <person name="Grigoriev I.V."/>
        </authorList>
    </citation>
    <scope>NUCLEOTIDE SEQUENCE [LARGE SCALE GENOMIC DNA]</scope>
</reference>
<dbReference type="Gene3D" id="2.60.40.1180">
    <property type="entry name" value="Golgi alpha-mannosidase II"/>
    <property type="match status" value="1"/>
</dbReference>
<dbReference type="GO" id="GO:0009507">
    <property type="term" value="C:chloroplast"/>
    <property type="evidence" value="ECO:0007669"/>
    <property type="project" value="UniProtKB-SubCell"/>
</dbReference>
<dbReference type="Gramene" id="EFJ06781">
    <property type="protein sequence ID" value="EFJ06781"/>
    <property type="gene ID" value="SELMODRAFT_448678"/>
</dbReference>
<dbReference type="EMBL" id="GL377694">
    <property type="protein sequence ID" value="EFJ06781.1"/>
    <property type="molecule type" value="Genomic_DNA"/>
</dbReference>
<dbReference type="Proteomes" id="UP000001514">
    <property type="component" value="Unassembled WGS sequence"/>
</dbReference>
<evidence type="ECO:0000256" key="1">
    <source>
        <dbReference type="ARBA" id="ARBA00004229"/>
    </source>
</evidence>
<accession>D8T984</accession>
<evidence type="ECO:0000256" key="2">
    <source>
        <dbReference type="ARBA" id="ARBA00008061"/>
    </source>
</evidence>
<dbReference type="InterPro" id="IPR013783">
    <property type="entry name" value="Ig-like_fold"/>
</dbReference>
<dbReference type="OMA" id="AFWRRDP"/>
<sequence>MSSIAFPRRRLAVAKTTSLPHPVTHPEGFGRANWRACPASRRLNRICAIRRTRIFASMDTAGLDPAVSNGQATPLGASKLGEGVNFALFSEHGTSVTLCVRLGTEGPVKEIVLDPQKNRTGNVWHICLENIPLSGVLYGYHVDGPRDKNSRFDKNTLLLDPYAKYVEGRRIFADKTQKLAPHWGTFDFTLSEFDWEGDEARTRVPEKDLVIYEMSVRGFTKDQSSGVAEGVRGSYLGFIDKIPHLVELGVTAVELLPIFEYDELEFQRRPNPRDHMVNAWGYSTINFFSPMSRFASNGGGPIAASLELKQMVKALHKAGIEVLLDVVYNHTNEGGNCADPYVTCFRGVDNAVYYMMDANGYMNFSGCGNTLNCNHPVVTEFILDSLKHWYGRVSIIMRSASGFRVTEYHIDGFRFDLASVLCRGTNGAPLANPPLIRAICKDEVLSKCKLIAEPWDCGGLYLVGAFPNWDRWAEWNGKYRDDLRRFVKGDCGMKRTLATRLSGSADLYNKNQRKPYHGINFIVAHDGFTLYDLVAYNMKHNDANGERGQDGSNDNFSWNCGVEGETGDQAVNGLRARQMKNLHVALMFSQGTPMMIMGDEYAHTKYGNNNTYGHDTSLNEFLWTQLQKKKDHFAFFSKVIKFRLKHPLLARSEFLSNSDVTWHETQWDNPDSRFLAFTLHEGKLGGGDLYMAFNAHTYAVNAALPRPPGGKRWLRLIDTHFAHPEDFCEEGVGGLQERYSVVPFSCIVLIAKS</sequence>
<dbReference type="SUPFAM" id="SSF51011">
    <property type="entry name" value="Glycosyl hydrolase domain"/>
    <property type="match status" value="1"/>
</dbReference>
<dbReference type="InterPro" id="IPR048650">
    <property type="entry name" value="ISOA1-3-like_C"/>
</dbReference>
<dbReference type="KEGG" id="smo:SELMODRAFT_448678"/>
<evidence type="ECO:0000313" key="11">
    <source>
        <dbReference type="Proteomes" id="UP000001514"/>
    </source>
</evidence>
<dbReference type="AlphaFoldDB" id="D8T984"/>
<dbReference type="GO" id="GO:0005975">
    <property type="term" value="P:carbohydrate metabolic process"/>
    <property type="evidence" value="ECO:0007669"/>
    <property type="project" value="InterPro"/>
</dbReference>
<dbReference type="InterPro" id="IPR006047">
    <property type="entry name" value="GH13_cat_dom"/>
</dbReference>
<dbReference type="FunCoup" id="D8T984">
    <property type="interactions" value="127"/>
</dbReference>
<evidence type="ECO:0000259" key="9">
    <source>
        <dbReference type="SMART" id="SM00642"/>
    </source>
</evidence>
<organism evidence="11">
    <name type="scientific">Selaginella moellendorffii</name>
    <name type="common">Spikemoss</name>
    <dbReference type="NCBI Taxonomy" id="88036"/>
    <lineage>
        <taxon>Eukaryota</taxon>
        <taxon>Viridiplantae</taxon>
        <taxon>Streptophyta</taxon>
        <taxon>Embryophyta</taxon>
        <taxon>Tracheophyta</taxon>
        <taxon>Lycopodiopsida</taxon>
        <taxon>Selaginellales</taxon>
        <taxon>Selaginellaceae</taxon>
        <taxon>Selaginella</taxon>
    </lineage>
</organism>
<dbReference type="SUPFAM" id="SSF51445">
    <property type="entry name" value="(Trans)glycosidases"/>
    <property type="match status" value="1"/>
</dbReference>
<dbReference type="Gene3D" id="2.60.40.10">
    <property type="entry name" value="Immunoglobulins"/>
    <property type="match status" value="1"/>
</dbReference>
<dbReference type="HOGENOM" id="CLU_011725_1_1_1"/>
<dbReference type="STRING" id="88036.D8T984"/>
<protein>
    <recommendedName>
        <fullName evidence="8">isoamylase</fullName>
        <ecNumber evidence="8">3.2.1.68</ecNumber>
    </recommendedName>
</protein>
<evidence type="ECO:0000256" key="7">
    <source>
        <dbReference type="ARBA" id="ARBA00051664"/>
    </source>
</evidence>
<dbReference type="InterPro" id="IPR014756">
    <property type="entry name" value="Ig_E-set"/>
</dbReference>
<dbReference type="InterPro" id="IPR017853">
    <property type="entry name" value="GH"/>
</dbReference>
<evidence type="ECO:0000256" key="6">
    <source>
        <dbReference type="ARBA" id="ARBA00022946"/>
    </source>
</evidence>
<dbReference type="CDD" id="cd02856">
    <property type="entry name" value="E_set_GDE_Isoamylase_N"/>
    <property type="match status" value="1"/>
</dbReference>
<dbReference type="CDD" id="cd11326">
    <property type="entry name" value="AmyAc_Glg_debranch"/>
    <property type="match status" value="1"/>
</dbReference>
<dbReference type="GO" id="GO:0019156">
    <property type="term" value="F:isoamylase activity"/>
    <property type="evidence" value="ECO:0007669"/>
    <property type="project" value="UniProtKB-EC"/>
</dbReference>
<dbReference type="Gene3D" id="3.20.20.80">
    <property type="entry name" value="Glycosidases"/>
    <property type="match status" value="1"/>
</dbReference>
<comment type="catalytic activity">
    <reaction evidence="7">
        <text>Hydrolysis of (1-&gt;6)-alpha-D-glucosidic branch linkages in glycogen, amylopectin and their beta-limit dextrins.</text>
        <dbReference type="EC" id="3.2.1.68"/>
    </reaction>
</comment>
<comment type="similarity">
    <text evidence="2">Belongs to the glycosyl hydrolase 13 family.</text>
</comment>
<dbReference type="SMART" id="SM00642">
    <property type="entry name" value="Aamy"/>
    <property type="match status" value="1"/>
</dbReference>
<dbReference type="FunFam" id="3.20.20.80:FF:000054">
    <property type="entry name" value="Glycogen debranching enzyme"/>
    <property type="match status" value="1"/>
</dbReference>
<keyword evidence="3" id="KW-0150">Chloroplast</keyword>
<dbReference type="Pfam" id="PF00128">
    <property type="entry name" value="Alpha-amylase"/>
    <property type="match status" value="1"/>
</dbReference>
<gene>
    <name evidence="10" type="ORF">SELMODRAFT_448678</name>
</gene>
<keyword evidence="5" id="KW-0378">Hydrolase</keyword>
<dbReference type="eggNOG" id="KOG0470">
    <property type="taxonomic scope" value="Eukaryota"/>
</dbReference>
<feature type="domain" description="Glycosyl hydrolase family 13 catalytic" evidence="9">
    <location>
        <begin position="213"/>
        <end position="634"/>
    </location>
</feature>
<dbReference type="InterPro" id="IPR004193">
    <property type="entry name" value="Glyco_hydro_13_N"/>
</dbReference>
<evidence type="ECO:0000256" key="4">
    <source>
        <dbReference type="ARBA" id="ARBA00022640"/>
    </source>
</evidence>
<comment type="subcellular location">
    <subcellularLocation>
        <location evidence="1">Plastid</location>
        <location evidence="1">Chloroplast</location>
    </subcellularLocation>
</comment>
<dbReference type="PANTHER" id="PTHR43002">
    <property type="entry name" value="GLYCOGEN DEBRANCHING ENZYME"/>
    <property type="match status" value="1"/>
</dbReference>
<dbReference type="InterPro" id="IPR013780">
    <property type="entry name" value="Glyco_hydro_b"/>
</dbReference>
<dbReference type="InParanoid" id="D8T984"/>
<name>D8T984_SELML</name>
<dbReference type="InterPro" id="IPR044505">
    <property type="entry name" value="GlgX_Isoamylase_N_E_set"/>
</dbReference>
<dbReference type="Pfam" id="PF02922">
    <property type="entry name" value="CBM_48"/>
    <property type="match status" value="1"/>
</dbReference>
<evidence type="ECO:0000256" key="8">
    <source>
        <dbReference type="ARBA" id="ARBA00066531"/>
    </source>
</evidence>
<dbReference type="Pfam" id="PF21156">
    <property type="entry name" value="ISOA1-3_C"/>
    <property type="match status" value="1"/>
</dbReference>
<evidence type="ECO:0000256" key="3">
    <source>
        <dbReference type="ARBA" id="ARBA00022528"/>
    </source>
</evidence>
<evidence type="ECO:0000256" key="5">
    <source>
        <dbReference type="ARBA" id="ARBA00022801"/>
    </source>
</evidence>
<dbReference type="SUPFAM" id="SSF81296">
    <property type="entry name" value="E set domains"/>
    <property type="match status" value="1"/>
</dbReference>
<evidence type="ECO:0000313" key="10">
    <source>
        <dbReference type="EMBL" id="EFJ06781.1"/>
    </source>
</evidence>